<reference evidence="1 2" key="1">
    <citation type="submission" date="2020-03" db="EMBL/GenBank/DDBJ databases">
        <title>Alteromonas ponticola sp. nov., isolated from seawater.</title>
        <authorList>
            <person name="Yoon J.-H."/>
            <person name="Kim Y.-O."/>
        </authorList>
    </citation>
    <scope>NUCLEOTIDE SEQUENCE [LARGE SCALE GENOMIC DNA]</scope>
    <source>
        <strain evidence="1 2">MYP5</strain>
    </source>
</reference>
<dbReference type="Gene3D" id="1.25.40.10">
    <property type="entry name" value="Tetratricopeptide repeat domain"/>
    <property type="match status" value="1"/>
</dbReference>
<protein>
    <submittedName>
        <fullName evidence="1">DUF924 domain-containing protein</fullName>
    </submittedName>
</protein>
<dbReference type="EMBL" id="JAATNW010000001">
    <property type="protein sequence ID" value="NMH58772.1"/>
    <property type="molecule type" value="Genomic_DNA"/>
</dbReference>
<dbReference type="RefSeq" id="WP_169209468.1">
    <property type="nucleotide sequence ID" value="NZ_JAATNW010000001.1"/>
</dbReference>
<dbReference type="InterPro" id="IPR011990">
    <property type="entry name" value="TPR-like_helical_dom_sf"/>
</dbReference>
<evidence type="ECO:0000313" key="1">
    <source>
        <dbReference type="EMBL" id="NMH58772.1"/>
    </source>
</evidence>
<proteinExistence type="predicted"/>
<dbReference type="Pfam" id="PF06041">
    <property type="entry name" value="DUF924"/>
    <property type="match status" value="1"/>
</dbReference>
<name>A0ABX1QWZ6_9ALTE</name>
<gene>
    <name evidence="1" type="ORF">HCJ96_01875</name>
</gene>
<comment type="caution">
    <text evidence="1">The sequence shown here is derived from an EMBL/GenBank/DDBJ whole genome shotgun (WGS) entry which is preliminary data.</text>
</comment>
<keyword evidence="2" id="KW-1185">Reference proteome</keyword>
<dbReference type="Proteomes" id="UP000709336">
    <property type="component" value="Unassembled WGS sequence"/>
</dbReference>
<sequence length="188" mass="21601">MVEKVSIPIEEASGVIAFWFNELSPEQKFKKDRNVDKLIETRYGHVHAAASRCELWPWRVTPVGRLAEIIVLDQFSRNIYRDDARAFANDTLALALSQEAISLGIDKLLSSEQRAFLYMPFMHSESLHIHGIAMELFAAEGLEMHLNFEKQHREIIRRFGRYPHRNAVLGRESSKEESAFLNEPGSAF</sequence>
<dbReference type="InterPro" id="IPR010323">
    <property type="entry name" value="DUF924"/>
</dbReference>
<organism evidence="1 2">
    <name type="scientific">Alteromonas ponticola</name>
    <dbReference type="NCBI Taxonomy" id="2720613"/>
    <lineage>
        <taxon>Bacteria</taxon>
        <taxon>Pseudomonadati</taxon>
        <taxon>Pseudomonadota</taxon>
        <taxon>Gammaproteobacteria</taxon>
        <taxon>Alteromonadales</taxon>
        <taxon>Alteromonadaceae</taxon>
        <taxon>Alteromonas/Salinimonas group</taxon>
        <taxon>Alteromonas</taxon>
    </lineage>
</organism>
<dbReference type="SUPFAM" id="SSF48452">
    <property type="entry name" value="TPR-like"/>
    <property type="match status" value="1"/>
</dbReference>
<accession>A0ABX1QWZ6</accession>
<dbReference type="Gene3D" id="1.20.58.320">
    <property type="entry name" value="TPR-like"/>
    <property type="match status" value="1"/>
</dbReference>
<evidence type="ECO:0000313" key="2">
    <source>
        <dbReference type="Proteomes" id="UP000709336"/>
    </source>
</evidence>